<dbReference type="AlphaFoldDB" id="A0A166JHS2"/>
<accession>A0A166JHS2</accession>
<dbReference type="Proteomes" id="UP000076532">
    <property type="component" value="Unassembled WGS sequence"/>
</dbReference>
<protein>
    <submittedName>
        <fullName evidence="1">Uncharacterized protein</fullName>
    </submittedName>
</protein>
<dbReference type="EMBL" id="KV417552">
    <property type="protein sequence ID" value="KZP20873.1"/>
    <property type="molecule type" value="Genomic_DNA"/>
</dbReference>
<evidence type="ECO:0000313" key="2">
    <source>
        <dbReference type="Proteomes" id="UP000076532"/>
    </source>
</evidence>
<evidence type="ECO:0000313" key="1">
    <source>
        <dbReference type="EMBL" id="KZP20873.1"/>
    </source>
</evidence>
<dbReference type="OrthoDB" id="3263748at2759"/>
<organism evidence="1 2">
    <name type="scientific">Athelia psychrophila</name>
    <dbReference type="NCBI Taxonomy" id="1759441"/>
    <lineage>
        <taxon>Eukaryota</taxon>
        <taxon>Fungi</taxon>
        <taxon>Dikarya</taxon>
        <taxon>Basidiomycota</taxon>
        <taxon>Agaricomycotina</taxon>
        <taxon>Agaricomycetes</taxon>
        <taxon>Agaricomycetidae</taxon>
        <taxon>Atheliales</taxon>
        <taxon>Atheliaceae</taxon>
        <taxon>Athelia</taxon>
    </lineage>
</organism>
<keyword evidence="2" id="KW-1185">Reference proteome</keyword>
<name>A0A166JHS2_9AGAM</name>
<sequence>MSTETPDLSTLARSKLHLSVSGKDSCSLHRWVLLKNSIVRSTTSSPSTSTVSLEKCQLNHVNTPDETEDEEVEVGCEESDAFLFPDAYKLSDGQTNASEAAWLDSLLETLGDEDEYDDRDRGSDVHVSVLPVDDEDDSYSPIMSPMSSSDDLINQQFHYYPSPIAVPYPVPYPPYHPPLIRSFEPDSLTSPLDASLTPYCDPLPYYDLDDVEDLAVPEAIDDTSDDDESDVVSTPSLIRSSTNLALVDPASIPLPAERRFPQLHVYLEPEDSHFYPYEHDPLPFPDDRLPTYNHVYQEC</sequence>
<proteinExistence type="predicted"/>
<gene>
    <name evidence="1" type="ORF">FIBSPDRAFT_954301</name>
</gene>
<reference evidence="1 2" key="1">
    <citation type="journal article" date="2016" name="Mol. Biol. Evol.">
        <title>Comparative Genomics of Early-Diverging Mushroom-Forming Fungi Provides Insights into the Origins of Lignocellulose Decay Capabilities.</title>
        <authorList>
            <person name="Nagy L.G."/>
            <person name="Riley R."/>
            <person name="Tritt A."/>
            <person name="Adam C."/>
            <person name="Daum C."/>
            <person name="Floudas D."/>
            <person name="Sun H."/>
            <person name="Yadav J.S."/>
            <person name="Pangilinan J."/>
            <person name="Larsson K.H."/>
            <person name="Matsuura K."/>
            <person name="Barry K."/>
            <person name="Labutti K."/>
            <person name="Kuo R."/>
            <person name="Ohm R.A."/>
            <person name="Bhattacharya S.S."/>
            <person name="Shirouzu T."/>
            <person name="Yoshinaga Y."/>
            <person name="Martin F.M."/>
            <person name="Grigoriev I.V."/>
            <person name="Hibbett D.S."/>
        </authorList>
    </citation>
    <scope>NUCLEOTIDE SEQUENCE [LARGE SCALE GENOMIC DNA]</scope>
    <source>
        <strain evidence="1 2">CBS 109695</strain>
    </source>
</reference>